<dbReference type="PROSITE" id="PS50995">
    <property type="entry name" value="HTH_MARR_2"/>
    <property type="match status" value="1"/>
</dbReference>
<accession>A0ABT1CSP3</accession>
<sequence>MSSDRLRKTNYGPADVFAYFREACQTAQLSEALLDKCLPDDLHRSHFYIVNHLARGGDGETPQQITDAMQVTKTTISHSLAVLEKRGFIKTRPSVSDARSKEVFITDAGRDFQQKAVAALTRLYGVFLRDDDFRVMGEALPSLVSIRRLLESNSAVGPD</sequence>
<dbReference type="SMART" id="SM00347">
    <property type="entry name" value="HTH_MARR"/>
    <property type="match status" value="1"/>
</dbReference>
<dbReference type="CDD" id="cd00090">
    <property type="entry name" value="HTH_ARSR"/>
    <property type="match status" value="1"/>
</dbReference>
<organism evidence="2 3">
    <name type="scientific">Hoeflea alexandrii</name>
    <dbReference type="NCBI Taxonomy" id="288436"/>
    <lineage>
        <taxon>Bacteria</taxon>
        <taxon>Pseudomonadati</taxon>
        <taxon>Pseudomonadota</taxon>
        <taxon>Alphaproteobacteria</taxon>
        <taxon>Hyphomicrobiales</taxon>
        <taxon>Rhizobiaceae</taxon>
        <taxon>Hoeflea</taxon>
    </lineage>
</organism>
<protein>
    <submittedName>
        <fullName evidence="2">MarR family transcriptional regulator</fullName>
    </submittedName>
</protein>
<dbReference type="EMBL" id="JAAAML010000002">
    <property type="protein sequence ID" value="MCO6409168.1"/>
    <property type="molecule type" value="Genomic_DNA"/>
</dbReference>
<evidence type="ECO:0000313" key="2">
    <source>
        <dbReference type="EMBL" id="MCO6409168.1"/>
    </source>
</evidence>
<dbReference type="InterPro" id="IPR000835">
    <property type="entry name" value="HTH_MarR-typ"/>
</dbReference>
<dbReference type="RefSeq" id="WP_152011679.1">
    <property type="nucleotide sequence ID" value="NZ_CP159480.1"/>
</dbReference>
<dbReference type="SUPFAM" id="SSF46785">
    <property type="entry name" value="Winged helix' DNA-binding domain"/>
    <property type="match status" value="1"/>
</dbReference>
<keyword evidence="3" id="KW-1185">Reference proteome</keyword>
<gene>
    <name evidence="2" type="ORF">GTW23_13370</name>
</gene>
<dbReference type="InterPro" id="IPR036388">
    <property type="entry name" value="WH-like_DNA-bd_sf"/>
</dbReference>
<dbReference type="PANTHER" id="PTHR33164:SF57">
    <property type="entry name" value="MARR-FAMILY TRANSCRIPTIONAL REGULATOR"/>
    <property type="match status" value="1"/>
</dbReference>
<reference evidence="2 3" key="1">
    <citation type="submission" date="2020-01" db="EMBL/GenBank/DDBJ databases">
        <title>Genomes of bacteria type strains.</title>
        <authorList>
            <person name="Chen J."/>
            <person name="Zhu S."/>
            <person name="Yang J."/>
        </authorList>
    </citation>
    <scope>NUCLEOTIDE SEQUENCE [LARGE SCALE GENOMIC DNA]</scope>
    <source>
        <strain evidence="2 3">DSM 16655</strain>
    </source>
</reference>
<evidence type="ECO:0000259" key="1">
    <source>
        <dbReference type="PROSITE" id="PS50995"/>
    </source>
</evidence>
<dbReference type="Proteomes" id="UP001320715">
    <property type="component" value="Unassembled WGS sequence"/>
</dbReference>
<dbReference type="Gene3D" id="1.10.10.10">
    <property type="entry name" value="Winged helix-like DNA-binding domain superfamily/Winged helix DNA-binding domain"/>
    <property type="match status" value="1"/>
</dbReference>
<dbReference type="InterPro" id="IPR036390">
    <property type="entry name" value="WH_DNA-bd_sf"/>
</dbReference>
<dbReference type="Pfam" id="PF12802">
    <property type="entry name" value="MarR_2"/>
    <property type="match status" value="1"/>
</dbReference>
<name>A0ABT1CSP3_9HYPH</name>
<feature type="domain" description="HTH marR-type" evidence="1">
    <location>
        <begin position="1"/>
        <end position="155"/>
    </location>
</feature>
<comment type="caution">
    <text evidence="2">The sequence shown here is derived from an EMBL/GenBank/DDBJ whole genome shotgun (WGS) entry which is preliminary data.</text>
</comment>
<evidence type="ECO:0000313" key="3">
    <source>
        <dbReference type="Proteomes" id="UP001320715"/>
    </source>
</evidence>
<dbReference type="InterPro" id="IPR011991">
    <property type="entry name" value="ArsR-like_HTH"/>
</dbReference>
<dbReference type="InterPro" id="IPR039422">
    <property type="entry name" value="MarR/SlyA-like"/>
</dbReference>
<dbReference type="PANTHER" id="PTHR33164">
    <property type="entry name" value="TRANSCRIPTIONAL REGULATOR, MARR FAMILY"/>
    <property type="match status" value="1"/>
</dbReference>
<proteinExistence type="predicted"/>
<dbReference type="PRINTS" id="PR00598">
    <property type="entry name" value="HTHMARR"/>
</dbReference>